<dbReference type="InterPro" id="IPR017896">
    <property type="entry name" value="4Fe4S_Fe-S-bd"/>
</dbReference>
<keyword evidence="4" id="KW-0411">Iron-sulfur</keyword>
<organism evidence="6 7">
    <name type="scientific">Clostridium neonatale</name>
    <dbReference type="NCBI Taxonomy" id="137838"/>
    <lineage>
        <taxon>Bacteria</taxon>
        <taxon>Bacillati</taxon>
        <taxon>Bacillota</taxon>
        <taxon>Clostridia</taxon>
        <taxon>Eubacteriales</taxon>
        <taxon>Clostridiaceae</taxon>
        <taxon>Clostridium</taxon>
    </lineage>
</organism>
<evidence type="ECO:0000256" key="4">
    <source>
        <dbReference type="ARBA" id="ARBA00023014"/>
    </source>
</evidence>
<keyword evidence="2" id="KW-0479">Metal-binding</keyword>
<dbReference type="PANTHER" id="PTHR43687:SF5">
    <property type="entry name" value="4FE-4S FERREDOXIN-TYPE DOMAIN-CONTAINING PROTEIN"/>
    <property type="match status" value="1"/>
</dbReference>
<dbReference type="Gene3D" id="3.30.70.20">
    <property type="match status" value="1"/>
</dbReference>
<accession>A0A2A7MDX5</accession>
<evidence type="ECO:0000313" key="6">
    <source>
        <dbReference type="EMBL" id="PEG29760.1"/>
    </source>
</evidence>
<dbReference type="RefSeq" id="WP_058293926.1">
    <property type="nucleotide sequence ID" value="NZ_LN890327.1"/>
</dbReference>
<comment type="caution">
    <text evidence="6">The sequence shown here is derived from an EMBL/GenBank/DDBJ whole genome shotgun (WGS) entry which is preliminary data.</text>
</comment>
<evidence type="ECO:0000256" key="1">
    <source>
        <dbReference type="ARBA" id="ARBA00022485"/>
    </source>
</evidence>
<dbReference type="PANTHER" id="PTHR43687">
    <property type="entry name" value="ADENYLYLSULFATE REDUCTASE, BETA SUBUNIT"/>
    <property type="match status" value="1"/>
</dbReference>
<dbReference type="InterPro" id="IPR012349">
    <property type="entry name" value="Split_barrel_FMN-bd"/>
</dbReference>
<dbReference type="GO" id="GO:0046872">
    <property type="term" value="F:metal ion binding"/>
    <property type="evidence" value="ECO:0007669"/>
    <property type="project" value="UniProtKB-KW"/>
</dbReference>
<evidence type="ECO:0000313" key="7">
    <source>
        <dbReference type="Proteomes" id="UP000220840"/>
    </source>
</evidence>
<dbReference type="SUPFAM" id="SSF54862">
    <property type="entry name" value="4Fe-4S ferredoxins"/>
    <property type="match status" value="1"/>
</dbReference>
<dbReference type="PROSITE" id="PS00198">
    <property type="entry name" value="4FE4S_FER_1"/>
    <property type="match status" value="2"/>
</dbReference>
<gene>
    <name evidence="6" type="ORF">CQ394_13940</name>
</gene>
<dbReference type="OrthoDB" id="9794954at2"/>
<keyword evidence="3" id="KW-0408">Iron</keyword>
<feature type="domain" description="4Fe-4S ferredoxin-type" evidence="5">
    <location>
        <begin position="181"/>
        <end position="208"/>
    </location>
</feature>
<dbReference type="PROSITE" id="PS51379">
    <property type="entry name" value="4FE4S_FER_2"/>
    <property type="match status" value="2"/>
</dbReference>
<evidence type="ECO:0000256" key="3">
    <source>
        <dbReference type="ARBA" id="ARBA00023004"/>
    </source>
</evidence>
<dbReference type="InterPro" id="IPR050572">
    <property type="entry name" value="Fe-S_Ferredoxin"/>
</dbReference>
<dbReference type="Gene3D" id="2.30.110.10">
    <property type="entry name" value="Electron Transport, Fmn-binding Protein, Chain A"/>
    <property type="match status" value="1"/>
</dbReference>
<keyword evidence="7" id="KW-1185">Reference proteome</keyword>
<dbReference type="STRING" id="137838.GCA_001458595_01017"/>
<protein>
    <submittedName>
        <fullName evidence="6">(4Fe-4S)-binding protein</fullName>
    </submittedName>
</protein>
<evidence type="ECO:0000256" key="2">
    <source>
        <dbReference type="ARBA" id="ARBA00022723"/>
    </source>
</evidence>
<evidence type="ECO:0000259" key="5">
    <source>
        <dbReference type="PROSITE" id="PS51379"/>
    </source>
</evidence>
<dbReference type="Proteomes" id="UP000220840">
    <property type="component" value="Unassembled WGS sequence"/>
</dbReference>
<keyword evidence="1" id="KW-0004">4Fe-4S</keyword>
<feature type="domain" description="4Fe-4S ferredoxin-type" evidence="5">
    <location>
        <begin position="152"/>
        <end position="179"/>
    </location>
</feature>
<proteinExistence type="predicted"/>
<dbReference type="EMBL" id="PDCJ01000002">
    <property type="protein sequence ID" value="PEG29760.1"/>
    <property type="molecule type" value="Genomic_DNA"/>
</dbReference>
<sequence>MNSREYLRILKEEIHSTVFATVDENGLPVTRVIDIMLVDDESFYFITAKGKEFYKQLMDKKYVAVSGMTNGEGSLNKKAISIRGKIENIGYKFLDKVFEENTYMKEIYSSKESRMALEVFRMYEGQGEYFDLSSKPIIRESFVIGKNIQVLKSGYFINDNCRGCKLCYSKCPQKCIDISTKPVGINQENCLHCGNCMLVCPFGAVEKR</sequence>
<dbReference type="InterPro" id="IPR017900">
    <property type="entry name" value="4Fe4S_Fe_S_CS"/>
</dbReference>
<dbReference type="SUPFAM" id="SSF50475">
    <property type="entry name" value="FMN-binding split barrel"/>
    <property type="match status" value="1"/>
</dbReference>
<dbReference type="InterPro" id="IPR011576">
    <property type="entry name" value="Pyridox_Oxase_N"/>
</dbReference>
<dbReference type="Pfam" id="PF01243">
    <property type="entry name" value="PNPOx_N"/>
    <property type="match status" value="1"/>
</dbReference>
<dbReference type="GO" id="GO:0051539">
    <property type="term" value="F:4 iron, 4 sulfur cluster binding"/>
    <property type="evidence" value="ECO:0007669"/>
    <property type="project" value="UniProtKB-KW"/>
</dbReference>
<reference evidence="6 7" key="1">
    <citation type="submission" date="2017-10" db="EMBL/GenBank/DDBJ databases">
        <title>Effective Description of Clostridium neonatale sp. nov. linked to necrotizing enterocolitis in neonates and a clarification of species assignable to the genus Clostridium (Prazmowski 1880) emend. Lawson and Rainey 2016.</title>
        <authorList>
            <person name="Bernard K."/>
            <person name="Burdz T."/>
            <person name="Wiebe D."/>
            <person name="Balcewich B."/>
            <person name="Alfa M."/>
            <person name="Bernier A.-M."/>
        </authorList>
    </citation>
    <scope>NUCLEOTIDE SEQUENCE [LARGE SCALE GENOMIC DNA]</scope>
    <source>
        <strain evidence="6 7">LCDC99A005</strain>
    </source>
</reference>
<dbReference type="Pfam" id="PF12838">
    <property type="entry name" value="Fer4_7"/>
    <property type="match status" value="1"/>
</dbReference>
<name>A0A2A7MDX5_9CLOT</name>
<dbReference type="AlphaFoldDB" id="A0A2A7MDX5"/>